<dbReference type="SMART" id="SM00490">
    <property type="entry name" value="HELICc"/>
    <property type="match status" value="1"/>
</dbReference>
<dbReference type="SUPFAM" id="SSF52540">
    <property type="entry name" value="P-loop containing nucleoside triphosphate hydrolases"/>
    <property type="match status" value="1"/>
</dbReference>
<feature type="region of interest" description="Disordered" evidence="10">
    <location>
        <begin position="525"/>
        <end position="587"/>
    </location>
</feature>
<dbReference type="PROSITE" id="PS51194">
    <property type="entry name" value="HELICASE_CTER"/>
    <property type="match status" value="1"/>
</dbReference>
<dbReference type="SMART" id="SM00487">
    <property type="entry name" value="DEXDc"/>
    <property type="match status" value="1"/>
</dbReference>
<dbReference type="CDD" id="cd18787">
    <property type="entry name" value="SF2_C_DEAD"/>
    <property type="match status" value="1"/>
</dbReference>
<dbReference type="CDD" id="cd00268">
    <property type="entry name" value="DEADc"/>
    <property type="match status" value="1"/>
</dbReference>
<comment type="catalytic activity">
    <reaction evidence="8">
        <text>ATP + H2O = ADP + phosphate + H(+)</text>
        <dbReference type="Rhea" id="RHEA:13065"/>
        <dbReference type="ChEBI" id="CHEBI:15377"/>
        <dbReference type="ChEBI" id="CHEBI:15378"/>
        <dbReference type="ChEBI" id="CHEBI:30616"/>
        <dbReference type="ChEBI" id="CHEBI:43474"/>
        <dbReference type="ChEBI" id="CHEBI:456216"/>
        <dbReference type="EC" id="3.6.4.13"/>
    </reaction>
</comment>
<feature type="short sequence motif" description="Q motif" evidence="9">
    <location>
        <begin position="73"/>
        <end position="101"/>
    </location>
</feature>
<evidence type="ECO:0000256" key="10">
    <source>
        <dbReference type="SAM" id="MobiDB-lite"/>
    </source>
</evidence>
<dbReference type="InterPro" id="IPR012677">
    <property type="entry name" value="Nucleotide-bd_a/b_plait_sf"/>
</dbReference>
<evidence type="ECO:0000256" key="3">
    <source>
        <dbReference type="ARBA" id="ARBA00022741"/>
    </source>
</evidence>
<evidence type="ECO:0000256" key="4">
    <source>
        <dbReference type="ARBA" id="ARBA00022801"/>
    </source>
</evidence>
<dbReference type="FunFam" id="3.40.50.300:FF:000108">
    <property type="entry name" value="ATP-dependent RNA helicase RhlE"/>
    <property type="match status" value="1"/>
</dbReference>
<evidence type="ECO:0000256" key="6">
    <source>
        <dbReference type="ARBA" id="ARBA00022840"/>
    </source>
</evidence>
<organism evidence="14 15">
    <name type="scientific">Schaalia canis</name>
    <dbReference type="NCBI Taxonomy" id="100469"/>
    <lineage>
        <taxon>Bacteria</taxon>
        <taxon>Bacillati</taxon>
        <taxon>Actinomycetota</taxon>
        <taxon>Actinomycetes</taxon>
        <taxon>Actinomycetales</taxon>
        <taxon>Actinomycetaceae</taxon>
        <taxon>Schaalia</taxon>
    </lineage>
</organism>
<feature type="compositionally biased region" description="Basic and acidic residues" evidence="10">
    <location>
        <begin position="561"/>
        <end position="577"/>
    </location>
</feature>
<dbReference type="InterPro" id="IPR014014">
    <property type="entry name" value="RNA_helicase_DEAD_Q_motif"/>
</dbReference>
<keyword evidence="15" id="KW-1185">Reference proteome</keyword>
<proteinExistence type="inferred from homology"/>
<reference evidence="14 15" key="1">
    <citation type="submission" date="2018-11" db="EMBL/GenBank/DDBJ databases">
        <title>Genomes From Bacteria Associated with the Canine Oral Cavity: a Test Case for Automated Genome-Based Taxonomic Assignment.</title>
        <authorList>
            <person name="Coil D.A."/>
            <person name="Jospin G."/>
            <person name="Darling A.E."/>
            <person name="Wallis C."/>
            <person name="Davis I.J."/>
            <person name="Harris S."/>
            <person name="Eisen J.A."/>
            <person name="Holcombe L.J."/>
            <person name="O'Flynn C."/>
        </authorList>
    </citation>
    <scope>NUCLEOTIDE SEQUENCE [LARGE SCALE GENOMIC DNA]</scope>
    <source>
        <strain evidence="14 15">OH770</strain>
    </source>
</reference>
<evidence type="ECO:0000259" key="13">
    <source>
        <dbReference type="PROSITE" id="PS51195"/>
    </source>
</evidence>
<feature type="compositionally biased region" description="Acidic residues" evidence="10">
    <location>
        <begin position="24"/>
        <end position="67"/>
    </location>
</feature>
<dbReference type="PANTHER" id="PTHR47963:SF8">
    <property type="entry name" value="ATP-DEPENDENT RNA HELICASE DEAD"/>
    <property type="match status" value="1"/>
</dbReference>
<dbReference type="Pfam" id="PF00271">
    <property type="entry name" value="Helicase_C"/>
    <property type="match status" value="1"/>
</dbReference>
<dbReference type="GO" id="GO:0016787">
    <property type="term" value="F:hydrolase activity"/>
    <property type="evidence" value="ECO:0007669"/>
    <property type="project" value="UniProtKB-KW"/>
</dbReference>
<keyword evidence="5 14" id="KW-0347">Helicase</keyword>
<dbReference type="InterPro" id="IPR050547">
    <property type="entry name" value="DEAD_box_RNA_helicases"/>
</dbReference>
<dbReference type="InterPro" id="IPR044742">
    <property type="entry name" value="DEAD/DEAH_RhlB"/>
</dbReference>
<feature type="compositionally biased region" description="Polar residues" evidence="10">
    <location>
        <begin position="770"/>
        <end position="780"/>
    </location>
</feature>
<dbReference type="Gene3D" id="3.30.70.330">
    <property type="match status" value="1"/>
</dbReference>
<protein>
    <recommendedName>
        <fullName evidence="1">RNA helicase</fullName>
        <ecNumber evidence="1">3.6.4.13</ecNumber>
    </recommendedName>
</protein>
<evidence type="ECO:0000313" key="15">
    <source>
        <dbReference type="Proteomes" id="UP000280444"/>
    </source>
</evidence>
<dbReference type="EMBL" id="RQZF01000001">
    <property type="protein sequence ID" value="RRC96551.1"/>
    <property type="molecule type" value="Genomic_DNA"/>
</dbReference>
<evidence type="ECO:0000259" key="12">
    <source>
        <dbReference type="PROSITE" id="PS51194"/>
    </source>
</evidence>
<dbReference type="OrthoDB" id="9805696at2"/>
<comment type="caution">
    <text evidence="14">The sequence shown here is derived from an EMBL/GenBank/DDBJ whole genome shotgun (WGS) entry which is preliminary data.</text>
</comment>
<dbReference type="GO" id="GO:0003724">
    <property type="term" value="F:RNA helicase activity"/>
    <property type="evidence" value="ECO:0007669"/>
    <property type="project" value="UniProtKB-EC"/>
</dbReference>
<accession>A0A3P1SGY5</accession>
<dbReference type="PANTHER" id="PTHR47963">
    <property type="entry name" value="DEAD-BOX ATP-DEPENDENT RNA HELICASE 47, MITOCHONDRIAL"/>
    <property type="match status" value="1"/>
</dbReference>
<dbReference type="PROSITE" id="PS51192">
    <property type="entry name" value="HELICASE_ATP_BIND_1"/>
    <property type="match status" value="1"/>
</dbReference>
<dbReference type="GO" id="GO:0033592">
    <property type="term" value="F:RNA strand annealing activity"/>
    <property type="evidence" value="ECO:0007669"/>
    <property type="project" value="TreeGrafter"/>
</dbReference>
<evidence type="ECO:0000256" key="9">
    <source>
        <dbReference type="PROSITE-ProRule" id="PRU00552"/>
    </source>
</evidence>
<dbReference type="InterPro" id="IPR014001">
    <property type="entry name" value="Helicase_ATP-bd"/>
</dbReference>
<evidence type="ECO:0000256" key="5">
    <source>
        <dbReference type="ARBA" id="ARBA00022806"/>
    </source>
</evidence>
<comment type="similarity">
    <text evidence="7">Belongs to the DEAD box helicase family.</text>
</comment>
<dbReference type="InterPro" id="IPR011545">
    <property type="entry name" value="DEAD/DEAH_box_helicase_dom"/>
</dbReference>
<keyword evidence="3" id="KW-0547">Nucleotide-binding</keyword>
<evidence type="ECO:0000259" key="11">
    <source>
        <dbReference type="PROSITE" id="PS51192"/>
    </source>
</evidence>
<keyword evidence="2" id="KW-0963">Cytoplasm</keyword>
<evidence type="ECO:0000256" key="8">
    <source>
        <dbReference type="ARBA" id="ARBA00047984"/>
    </source>
</evidence>
<dbReference type="EC" id="3.6.4.13" evidence="1"/>
<dbReference type="GO" id="GO:0005524">
    <property type="term" value="F:ATP binding"/>
    <property type="evidence" value="ECO:0007669"/>
    <property type="project" value="UniProtKB-KW"/>
</dbReference>
<evidence type="ECO:0000256" key="2">
    <source>
        <dbReference type="ARBA" id="ARBA00022490"/>
    </source>
</evidence>
<dbReference type="PROSITE" id="PS00039">
    <property type="entry name" value="DEAD_ATP_HELICASE"/>
    <property type="match status" value="1"/>
</dbReference>
<sequence>MLNVEVEFVGDDEDDINVEDVAEILDDANDDDLPYAEEEDEVDEADDDDYEEDDEDFDADAAEEDDASASSNVTFADLGLPTRILDAVTQLGFVTPTPIQAASIPALLEGRDVVGIAQTGTGKTAAFGLPLLADINAGHKYVQALILAPTRELAMQSAQALENFADLSRGVEIVPVYGGSAYGPQINALKKGAQVVVGTPGRVIDLIEKGALDLSQVRMFILDEADEMLRMGFAEDVETITASVPAERRTALFSATMPPAIEKIAATHLTDPVKIEVTAASSTVDTITQTYAVVPYKHKIGALGRVLATRQADAAIVFVRTRMDVEEISIEMASRGFRAAGISGDVAQTERERLVQRLRNGTLDVLVATDVAARGLDVDRIGLVVNFDVPREPEAYVHRIGRTGRAGREGLALTFFTPRESGRLRRIEKLTGTPMIEVQIPTPAAVSEFRSRRILEGLAARVERGRLDLYKNLLSEVVATSQAAHEEAELAALEATENGEDAPVVPPALSLLDIAAALMANAVGDEGPAPRIEKDRRGEGKTRREEKLDENGEFVGAVFEGGRDKGDRGDRAKGDKGRRPRPSGAFGRRFRVEVGKKDGVKPGAIVGAITGEGGIAGKDLGRIEIFPTFSLVEIAADMDDQTMARIGRAHVQGRPLRIREDQGAPSRGHRDGDRDDRDGRGERGDRPRFDRGDRRDDRGGRDWRERGSRDRDRGFDRGGERGGRDWAERDGGRDRFRSERQGDRHGDRGGRDGWREGGRERGGREFHGRSSQGSHASHSRQAGYGRDTRHGGGSRGGHSDRRFGGSRGEHRPKR</sequence>
<dbReference type="Pfam" id="PF03880">
    <property type="entry name" value="DbpA"/>
    <property type="match status" value="1"/>
</dbReference>
<evidence type="ECO:0000313" key="14">
    <source>
        <dbReference type="EMBL" id="RRC96551.1"/>
    </source>
</evidence>
<feature type="domain" description="Helicase C-terminal" evidence="12">
    <location>
        <begin position="299"/>
        <end position="447"/>
    </location>
</feature>
<dbReference type="AlphaFoldDB" id="A0A3P1SGY5"/>
<dbReference type="PROSITE" id="PS51195">
    <property type="entry name" value="Q_MOTIF"/>
    <property type="match status" value="1"/>
</dbReference>
<dbReference type="Pfam" id="PF00270">
    <property type="entry name" value="DEAD"/>
    <property type="match status" value="1"/>
</dbReference>
<dbReference type="GO" id="GO:0009409">
    <property type="term" value="P:response to cold"/>
    <property type="evidence" value="ECO:0007669"/>
    <property type="project" value="TreeGrafter"/>
</dbReference>
<feature type="domain" description="DEAD-box RNA helicase Q" evidence="13">
    <location>
        <begin position="73"/>
        <end position="101"/>
    </location>
</feature>
<evidence type="ECO:0000256" key="1">
    <source>
        <dbReference type="ARBA" id="ARBA00012552"/>
    </source>
</evidence>
<dbReference type="InterPro" id="IPR027417">
    <property type="entry name" value="P-loop_NTPase"/>
</dbReference>
<dbReference type="GO" id="GO:0005840">
    <property type="term" value="C:ribosome"/>
    <property type="evidence" value="ECO:0007669"/>
    <property type="project" value="TreeGrafter"/>
</dbReference>
<feature type="region of interest" description="Disordered" evidence="10">
    <location>
        <begin position="649"/>
        <end position="814"/>
    </location>
</feature>
<dbReference type="InterPro" id="IPR005580">
    <property type="entry name" value="DbpA/CsdA_RNA-bd_dom"/>
</dbReference>
<dbReference type="GO" id="GO:0005829">
    <property type="term" value="C:cytosol"/>
    <property type="evidence" value="ECO:0007669"/>
    <property type="project" value="TreeGrafter"/>
</dbReference>
<feature type="compositionally biased region" description="Basic and acidic residues" evidence="10">
    <location>
        <begin position="657"/>
        <end position="768"/>
    </location>
</feature>
<keyword evidence="6" id="KW-0067">ATP-binding</keyword>
<dbReference type="InterPro" id="IPR000629">
    <property type="entry name" value="RNA-helicase_DEAD-box_CS"/>
</dbReference>
<dbReference type="Proteomes" id="UP000280444">
    <property type="component" value="Unassembled WGS sequence"/>
</dbReference>
<feature type="domain" description="Helicase ATP-binding" evidence="11">
    <location>
        <begin position="104"/>
        <end position="275"/>
    </location>
</feature>
<feature type="region of interest" description="Disordered" evidence="10">
    <location>
        <begin position="24"/>
        <end position="73"/>
    </location>
</feature>
<feature type="compositionally biased region" description="Basic and acidic residues" evidence="10">
    <location>
        <begin position="531"/>
        <end position="550"/>
    </location>
</feature>
<name>A0A3P1SGY5_9ACTO</name>
<feature type="compositionally biased region" description="Basic and acidic residues" evidence="10">
    <location>
        <begin position="797"/>
        <end position="814"/>
    </location>
</feature>
<dbReference type="Gene3D" id="3.40.50.300">
    <property type="entry name" value="P-loop containing nucleotide triphosphate hydrolases"/>
    <property type="match status" value="2"/>
</dbReference>
<keyword evidence="4" id="KW-0378">Hydrolase</keyword>
<evidence type="ECO:0000256" key="7">
    <source>
        <dbReference type="ARBA" id="ARBA00038437"/>
    </source>
</evidence>
<dbReference type="InterPro" id="IPR001650">
    <property type="entry name" value="Helicase_C-like"/>
</dbReference>
<gene>
    <name evidence="14" type="ORF">EII11_00835</name>
</gene>